<evidence type="ECO:0000313" key="2">
    <source>
        <dbReference type="EMBL" id="RSL84878.1"/>
    </source>
</evidence>
<sequence length="750" mass="84022">MHNVVEPLGPFSDPIRILPGCRPCGLAWKKCKLSLQQSDDELIISFQLAGMTWDRRLRQKNGELQCNLQELEVLRWIVEHGAGTDANVSLRDFNIVYVPQKQYPCLFPHQAGTTHNILEILPDMAEEELREVGEVAIRDSTVLLCPAPSSCCTSSSHRGVSEEVFKLAAHWPVRQVTCAEPAEGIIDLVPVAICRNGPLHGQCAMLHKEEISIARAPTEIRKTMALDTLAGTVRWILERGRNNPGTSIHPSWMNNVASVTQPAVLQCQHRRATASPTRLYDAHDRVTTTRFSSSDKQPLHYIALSYVWTEWTDDDALKDKLEEISQRLSIRYFWVDRWCVNQNEEEDKAREIPRMRDYYSGASGCVVLAGPAVEPFKCVPRHDGVILSAFQEVNLNSDALISLINSKWSSRIWTLQEAMLSRQIVYAVKDQLIDGDYISELIAFVETFAEVIGGHEEWIGGYGCYRWNARAPSVVYPRQFRMLEESKLLTVIRTVFGGEQQHKELRQIPHGIPMPFEEALTISAGRNASTAEDYVYGLLGISEGGSTLEVQYDIAWPTMMAKLQRTGMITEWQLASDTVSKLPGMSWLPSIEHGYGPFQNPGRANAYVRRPALEWSEQGAMVLGAVFEWSEVDMRGLCNSSVHGGGCHAACGIIRFPDVPGLAASVTGTMHANYYDMTEEKMRGGTHVMLCRDVVDKRTRSTVVMRVGGDIAAGKVYREDGYVLEIYRWHGGHPGMLKGRQWKVGSVPIP</sequence>
<organism evidence="2 3">
    <name type="scientific">Fusarium floridanum</name>
    <dbReference type="NCBI Taxonomy" id="1325733"/>
    <lineage>
        <taxon>Eukaryota</taxon>
        <taxon>Fungi</taxon>
        <taxon>Dikarya</taxon>
        <taxon>Ascomycota</taxon>
        <taxon>Pezizomycotina</taxon>
        <taxon>Sordariomycetes</taxon>
        <taxon>Hypocreomycetidae</taxon>
        <taxon>Hypocreales</taxon>
        <taxon>Nectriaceae</taxon>
        <taxon>Fusarium</taxon>
        <taxon>Fusarium solani species complex</taxon>
    </lineage>
</organism>
<dbReference type="PANTHER" id="PTHR24148:SF81">
    <property type="entry name" value="HETEROKARYON INCOMPATIBILITY DOMAIN-CONTAINING PROTEIN"/>
    <property type="match status" value="1"/>
</dbReference>
<evidence type="ECO:0000313" key="3">
    <source>
        <dbReference type="Proteomes" id="UP000287972"/>
    </source>
</evidence>
<protein>
    <recommendedName>
        <fullName evidence="1">Heterokaryon incompatibility domain-containing protein</fullName>
    </recommendedName>
</protein>
<reference evidence="2 3" key="1">
    <citation type="submission" date="2017-06" db="EMBL/GenBank/DDBJ databases">
        <title>Comparative genomic analysis of Ambrosia Fusariam Clade fungi.</title>
        <authorList>
            <person name="Stajich J.E."/>
            <person name="Carrillo J."/>
            <person name="Kijimoto T."/>
            <person name="Eskalen A."/>
            <person name="O'Donnell K."/>
            <person name="Kasson M."/>
        </authorList>
    </citation>
    <scope>NUCLEOTIDE SEQUENCE [LARGE SCALE GENOMIC DNA]</scope>
    <source>
        <strain evidence="2 3">NRRL62606</strain>
    </source>
</reference>
<gene>
    <name evidence="2" type="ORF">CEP51_003633</name>
</gene>
<dbReference type="EMBL" id="NKCL01000061">
    <property type="protein sequence ID" value="RSL84878.1"/>
    <property type="molecule type" value="Genomic_DNA"/>
</dbReference>
<dbReference type="InterPro" id="IPR010730">
    <property type="entry name" value="HET"/>
</dbReference>
<dbReference type="InterPro" id="IPR052895">
    <property type="entry name" value="HetReg/Transcr_Mod"/>
</dbReference>
<feature type="domain" description="Heterokaryon incompatibility" evidence="1">
    <location>
        <begin position="301"/>
        <end position="417"/>
    </location>
</feature>
<keyword evidence="3" id="KW-1185">Reference proteome</keyword>
<comment type="caution">
    <text evidence="2">The sequence shown here is derived from an EMBL/GenBank/DDBJ whole genome shotgun (WGS) entry which is preliminary data.</text>
</comment>
<evidence type="ECO:0000259" key="1">
    <source>
        <dbReference type="Pfam" id="PF06985"/>
    </source>
</evidence>
<name>A0A428S4W8_9HYPO</name>
<dbReference type="Proteomes" id="UP000287972">
    <property type="component" value="Unassembled WGS sequence"/>
</dbReference>
<proteinExistence type="predicted"/>
<dbReference type="AlphaFoldDB" id="A0A428S4W8"/>
<dbReference type="Pfam" id="PF06985">
    <property type="entry name" value="HET"/>
    <property type="match status" value="1"/>
</dbReference>
<dbReference type="PANTHER" id="PTHR24148">
    <property type="entry name" value="ANKYRIN REPEAT DOMAIN-CONTAINING PROTEIN 39 HOMOLOG-RELATED"/>
    <property type="match status" value="1"/>
</dbReference>
<accession>A0A428S4W8</accession>